<organism evidence="1 2">
    <name type="scientific">Corchorus capsularis</name>
    <name type="common">Jute</name>
    <dbReference type="NCBI Taxonomy" id="210143"/>
    <lineage>
        <taxon>Eukaryota</taxon>
        <taxon>Viridiplantae</taxon>
        <taxon>Streptophyta</taxon>
        <taxon>Embryophyta</taxon>
        <taxon>Tracheophyta</taxon>
        <taxon>Spermatophyta</taxon>
        <taxon>Magnoliopsida</taxon>
        <taxon>eudicotyledons</taxon>
        <taxon>Gunneridae</taxon>
        <taxon>Pentapetalae</taxon>
        <taxon>rosids</taxon>
        <taxon>malvids</taxon>
        <taxon>Malvales</taxon>
        <taxon>Malvaceae</taxon>
        <taxon>Grewioideae</taxon>
        <taxon>Apeibeae</taxon>
        <taxon>Corchorus</taxon>
    </lineage>
</organism>
<name>A0A1R3J0W6_COCAP</name>
<proteinExistence type="predicted"/>
<dbReference type="Gramene" id="OMO88477">
    <property type="protein sequence ID" value="OMO88477"/>
    <property type="gene ID" value="CCACVL1_08368"/>
</dbReference>
<evidence type="ECO:0000313" key="1">
    <source>
        <dbReference type="EMBL" id="OMO88477.1"/>
    </source>
</evidence>
<reference evidence="1 2" key="1">
    <citation type="submission" date="2013-09" db="EMBL/GenBank/DDBJ databases">
        <title>Corchorus capsularis genome sequencing.</title>
        <authorList>
            <person name="Alam M."/>
            <person name="Haque M.S."/>
            <person name="Islam M.S."/>
            <person name="Emdad E.M."/>
            <person name="Islam M.M."/>
            <person name="Ahmed B."/>
            <person name="Halim A."/>
            <person name="Hossen Q.M.M."/>
            <person name="Hossain M.Z."/>
            <person name="Ahmed R."/>
            <person name="Khan M.M."/>
            <person name="Islam R."/>
            <person name="Rashid M.M."/>
            <person name="Khan S.A."/>
            <person name="Rahman M.S."/>
            <person name="Alam M."/>
        </authorList>
    </citation>
    <scope>NUCLEOTIDE SEQUENCE [LARGE SCALE GENOMIC DNA]</scope>
    <source>
        <strain evidence="2">cv. CVL-1</strain>
        <tissue evidence="1">Whole seedling</tissue>
    </source>
</reference>
<sequence>MDVYTRESTAFSNPIVLSRYLNLIGILRFKLKSKIKDFQVEEPL</sequence>
<dbReference type="AlphaFoldDB" id="A0A1R3J0W6"/>
<gene>
    <name evidence="1" type="ORF">CCACVL1_08368</name>
</gene>
<evidence type="ECO:0000313" key="2">
    <source>
        <dbReference type="Proteomes" id="UP000188268"/>
    </source>
</evidence>
<protein>
    <submittedName>
        <fullName evidence="1">Uncharacterized protein</fullName>
    </submittedName>
</protein>
<keyword evidence="2" id="KW-1185">Reference proteome</keyword>
<dbReference type="EMBL" id="AWWV01008981">
    <property type="protein sequence ID" value="OMO88477.1"/>
    <property type="molecule type" value="Genomic_DNA"/>
</dbReference>
<comment type="caution">
    <text evidence="1">The sequence shown here is derived from an EMBL/GenBank/DDBJ whole genome shotgun (WGS) entry which is preliminary data.</text>
</comment>
<accession>A0A1R3J0W6</accession>
<dbReference type="Proteomes" id="UP000188268">
    <property type="component" value="Unassembled WGS sequence"/>
</dbReference>